<dbReference type="InterPro" id="IPR027291">
    <property type="entry name" value="Glyco_hydro_38_N_sf"/>
</dbReference>
<gene>
    <name evidence="6" type="ORF">ENW00_03505</name>
</gene>
<evidence type="ECO:0000256" key="1">
    <source>
        <dbReference type="ARBA" id="ARBA00009792"/>
    </source>
</evidence>
<dbReference type="FunFam" id="3.20.110.10:FF:000002">
    <property type="entry name" value="alpha-mannosidase 2C1 isoform X1"/>
    <property type="match status" value="1"/>
</dbReference>
<keyword evidence="3" id="KW-0378">Hydrolase</keyword>
<dbReference type="InterPro" id="IPR000602">
    <property type="entry name" value="Glyco_hydro_38_N"/>
</dbReference>
<evidence type="ECO:0000259" key="5">
    <source>
        <dbReference type="SMART" id="SM00872"/>
    </source>
</evidence>
<dbReference type="InterPro" id="IPR011330">
    <property type="entry name" value="Glyco_hydro/deAcase_b/a-brl"/>
</dbReference>
<dbReference type="InterPro" id="IPR041147">
    <property type="entry name" value="GH38_C"/>
</dbReference>
<accession>A0A7C3MKI6</accession>
<dbReference type="SUPFAM" id="SSF74650">
    <property type="entry name" value="Galactose mutarotase-like"/>
    <property type="match status" value="1"/>
</dbReference>
<evidence type="ECO:0000256" key="2">
    <source>
        <dbReference type="ARBA" id="ARBA00022723"/>
    </source>
</evidence>
<evidence type="ECO:0000256" key="3">
    <source>
        <dbReference type="ARBA" id="ARBA00022801"/>
    </source>
</evidence>
<dbReference type="Pfam" id="PF09261">
    <property type="entry name" value="Alpha-mann_mid"/>
    <property type="match status" value="1"/>
</dbReference>
<dbReference type="Gene3D" id="2.70.98.30">
    <property type="entry name" value="Golgi alpha-mannosidase II, domain 4"/>
    <property type="match status" value="1"/>
</dbReference>
<name>A0A7C3MKI6_DICTH</name>
<dbReference type="Gene3D" id="2.60.40.2220">
    <property type="match status" value="1"/>
</dbReference>
<dbReference type="InterPro" id="IPR037094">
    <property type="entry name" value="Glyco_hydro_38_cen_sf"/>
</dbReference>
<dbReference type="SUPFAM" id="SSF88688">
    <property type="entry name" value="Families 57/38 glycoside transferase middle domain"/>
    <property type="match status" value="1"/>
</dbReference>
<dbReference type="Pfam" id="PF17677">
    <property type="entry name" value="Glyco_hydro38C2"/>
    <property type="match status" value="1"/>
</dbReference>
<organism evidence="6">
    <name type="scientific">Dictyoglomus thermophilum</name>
    <dbReference type="NCBI Taxonomy" id="14"/>
    <lineage>
        <taxon>Bacteria</taxon>
        <taxon>Pseudomonadati</taxon>
        <taxon>Dictyoglomota</taxon>
        <taxon>Dictyoglomia</taxon>
        <taxon>Dictyoglomales</taxon>
        <taxon>Dictyoglomaceae</taxon>
        <taxon>Dictyoglomus</taxon>
    </lineage>
</organism>
<dbReference type="Gene3D" id="1.20.1270.50">
    <property type="entry name" value="Glycoside hydrolase family 38, central domain"/>
    <property type="match status" value="1"/>
</dbReference>
<dbReference type="PANTHER" id="PTHR46017">
    <property type="entry name" value="ALPHA-MANNOSIDASE 2C1"/>
    <property type="match status" value="1"/>
</dbReference>
<dbReference type="InterPro" id="IPR028995">
    <property type="entry name" value="Glyco_hydro_57/38_cen_sf"/>
</dbReference>
<dbReference type="SMART" id="SM00872">
    <property type="entry name" value="Alpha-mann_mid"/>
    <property type="match status" value="1"/>
</dbReference>
<dbReference type="EMBL" id="DTIN01000011">
    <property type="protein sequence ID" value="HFX13211.1"/>
    <property type="molecule type" value="Genomic_DNA"/>
</dbReference>
<dbReference type="GO" id="GO:0030246">
    <property type="term" value="F:carbohydrate binding"/>
    <property type="evidence" value="ECO:0007669"/>
    <property type="project" value="InterPro"/>
</dbReference>
<dbReference type="GO" id="GO:0004559">
    <property type="term" value="F:alpha-mannosidase activity"/>
    <property type="evidence" value="ECO:0007669"/>
    <property type="project" value="InterPro"/>
</dbReference>
<dbReference type="Pfam" id="PF07748">
    <property type="entry name" value="Glyco_hydro_38C"/>
    <property type="match status" value="1"/>
</dbReference>
<reference evidence="6" key="1">
    <citation type="journal article" date="2020" name="mSystems">
        <title>Genome- and Community-Level Interaction Insights into Carbon Utilization and Element Cycling Functions of Hydrothermarchaeota in Hydrothermal Sediment.</title>
        <authorList>
            <person name="Zhou Z."/>
            <person name="Liu Y."/>
            <person name="Xu W."/>
            <person name="Pan J."/>
            <person name="Luo Z.H."/>
            <person name="Li M."/>
        </authorList>
    </citation>
    <scope>NUCLEOTIDE SEQUENCE [LARGE SCALE GENOMIC DNA]</scope>
    <source>
        <strain evidence="6">SpSt-81</strain>
    </source>
</reference>
<dbReference type="GO" id="GO:0009313">
    <property type="term" value="P:oligosaccharide catabolic process"/>
    <property type="evidence" value="ECO:0007669"/>
    <property type="project" value="TreeGrafter"/>
</dbReference>
<evidence type="ECO:0000256" key="4">
    <source>
        <dbReference type="ARBA" id="ARBA00023295"/>
    </source>
</evidence>
<dbReference type="InterPro" id="IPR011013">
    <property type="entry name" value="Gal_mutarotase_sf_dom"/>
</dbReference>
<protein>
    <submittedName>
        <fullName evidence="6">Alpha-mannosidase</fullName>
    </submittedName>
</protein>
<comment type="similarity">
    <text evidence="1">Belongs to the glycosyl hydrolase 38 family.</text>
</comment>
<sequence>MRKYLLEQWNFWLDEIYAYSIINKFILDEWYFTDSKEKLNDKDLEIIKLGERWKKISLPVYFRKKISLPKDFEKSSLYIFLDVGGEAFLFINGTPYAGINQYHKEHKIPYFEELDIIIEAVPKGLFGQHQYNPVLNEAFIFQKDEEIYKAWLIFSIIREFALYLENINQDLQQKIEIILEETLGKIKLISSNEKFLEKIQNTKFTMDILKNLWSMPEFPKTETPIPYKLKEEIISQAYEALKKVRNLKKKYPNIGEYYAVGHSHIDYAWLWPREETIRKAQRTFSTILQLMDLYPDFKFLQSSAQIYKDIKENNIFLFQKIKEKVMKEQWIVEGGMWVECDSQLPSGEALVRQFLYAQKFFEKEFQKTCKIAWLPDTFGFNPNLPQILKKSDIEYFVTTKLSWNETNLFPYDLFLWKGIDGTRIIAHIYARYGGYNGSTEIKEIIENYRNYQQRNLSERMIYTFGYGDGGGGPTYEMIERLNIMKDLPFIPDIKFENPIKFLEEISKEKLPVYYGDLYLELHRGTFTTQGRTKKLHRLAENYLFTLESLSVILNIVKDLPYPYEKLTQLWEKLLRNEFHDILPGSSIKEVYEDTEKELKEILDAKLDIKEDSSQKKIIIYNPTSFPQELKTELEMKDMEGFHYKDTEIPIQKTDKGVFLYSKNITIPPLSLITLNIKKENNNLPYNTDLQAYNNVLENSLIRLKVNEDGSFQVLYKEKNKNLFVDKGNIIIAYSDRPRNWEAWDIPLEYEKYGEELRAEKIELTERGPLRGKIKVIRKYRNSEIIQYYTLHSFSQRIDIETEIKWNEKRVMLRAYFPFDLLSPFVTYEVPYGTYTKPTHKNTSWEKAQFEIPVHRFIDLSQGDFGVSILNNGKYGHSVNENIIGITLLRSPFSPDYTADLGNHNFTYSILPHKGTLGEKTLKEAEELNKTLIPIIGNFSIEDVSILSWDKNNIIIGALKQSEDHKGLILRFAEYLGKEEIINFKFNFPVKKIYETNLLEKEYSELNLKNQILEIKVKPFEIKTLKIIY</sequence>
<dbReference type="PANTHER" id="PTHR46017:SF1">
    <property type="entry name" value="ALPHA-MANNOSIDASE 2C1"/>
    <property type="match status" value="1"/>
</dbReference>
<dbReference type="InterPro" id="IPR011682">
    <property type="entry name" value="Glyco_hydro_38_C"/>
</dbReference>
<dbReference type="GO" id="GO:0006013">
    <property type="term" value="P:mannose metabolic process"/>
    <property type="evidence" value="ECO:0007669"/>
    <property type="project" value="InterPro"/>
</dbReference>
<evidence type="ECO:0000313" key="6">
    <source>
        <dbReference type="EMBL" id="HFX13211.1"/>
    </source>
</evidence>
<comment type="caution">
    <text evidence="6">The sequence shown here is derived from an EMBL/GenBank/DDBJ whole genome shotgun (WGS) entry which is preliminary data.</text>
</comment>
<dbReference type="AlphaFoldDB" id="A0A7C3MKI6"/>
<dbReference type="GO" id="GO:0046872">
    <property type="term" value="F:metal ion binding"/>
    <property type="evidence" value="ECO:0007669"/>
    <property type="project" value="UniProtKB-KW"/>
</dbReference>
<dbReference type="FunFam" id="2.70.98.30:FF:000010">
    <property type="entry name" value="Cytosolic alpha-mannosidase"/>
    <property type="match status" value="1"/>
</dbReference>
<dbReference type="InterPro" id="IPR015341">
    <property type="entry name" value="Glyco_hydro_38_cen"/>
</dbReference>
<keyword evidence="4" id="KW-0326">Glycosidase</keyword>
<dbReference type="Pfam" id="PF01074">
    <property type="entry name" value="Glyco_hydro_38N"/>
    <property type="match status" value="1"/>
</dbReference>
<dbReference type="SUPFAM" id="SSF88713">
    <property type="entry name" value="Glycoside hydrolase/deacetylase"/>
    <property type="match status" value="1"/>
</dbReference>
<keyword evidence="2" id="KW-0479">Metal-binding</keyword>
<dbReference type="FunFam" id="1.20.1270.50:FF:000004">
    <property type="entry name" value="alpha-mannosidase 2C1 isoform X1"/>
    <property type="match status" value="1"/>
</dbReference>
<dbReference type="CDD" id="cd10789">
    <property type="entry name" value="GH38N_AMII_ER_cytosolic"/>
    <property type="match status" value="1"/>
</dbReference>
<dbReference type="Gene3D" id="3.20.110.10">
    <property type="entry name" value="Glycoside hydrolase 38, N terminal domain"/>
    <property type="match status" value="1"/>
</dbReference>
<feature type="domain" description="Glycoside hydrolase family 38 central" evidence="5">
    <location>
        <begin position="520"/>
        <end position="598"/>
    </location>
</feature>
<proteinExistence type="inferred from homology"/>